<comment type="caution">
    <text evidence="2">The sequence shown here is derived from an EMBL/GenBank/DDBJ whole genome shotgun (WGS) entry which is preliminary data.</text>
</comment>
<dbReference type="EMBL" id="SUKA01000003">
    <property type="protein sequence ID" value="TJY65983.1"/>
    <property type="molecule type" value="Genomic_DNA"/>
</dbReference>
<keyword evidence="3" id="KW-1185">Reference proteome</keyword>
<proteinExistence type="predicted"/>
<evidence type="ECO:0000259" key="1">
    <source>
        <dbReference type="Pfam" id="PF13454"/>
    </source>
</evidence>
<evidence type="ECO:0000313" key="3">
    <source>
        <dbReference type="Proteomes" id="UP000309872"/>
    </source>
</evidence>
<dbReference type="InterPro" id="IPR038732">
    <property type="entry name" value="HpyO/CreE_NAD-binding"/>
</dbReference>
<evidence type="ECO:0000313" key="2">
    <source>
        <dbReference type="EMBL" id="TJY65983.1"/>
    </source>
</evidence>
<dbReference type="PANTHER" id="PTHR40254">
    <property type="entry name" value="BLR0577 PROTEIN"/>
    <property type="match status" value="1"/>
</dbReference>
<accession>A0A4U0H2V3</accession>
<organism evidence="2 3">
    <name type="scientific">Sphingobacterium alkalisoli</name>
    <dbReference type="NCBI Taxonomy" id="1874115"/>
    <lineage>
        <taxon>Bacteria</taxon>
        <taxon>Pseudomonadati</taxon>
        <taxon>Bacteroidota</taxon>
        <taxon>Sphingobacteriia</taxon>
        <taxon>Sphingobacteriales</taxon>
        <taxon>Sphingobacteriaceae</taxon>
        <taxon>Sphingobacterium</taxon>
    </lineage>
</organism>
<gene>
    <name evidence="2" type="ORF">FAZ19_12850</name>
</gene>
<sequence length="632" mass="72824">MDKPLFPPYRKNKKCMIWRSEHIAKHVLQSEKKIIDKTLDINNINTSNETIHIAIIGGGPKGFYALERLLATLKDVDMTTELEIHVFNSNSFFACGQNYRPDQPDNLLINYAIGNIDAWEVQPAPQIVQERLDLTDWIKCNKVSHSPEVNPRDFASRELVGYYLIDCFQQVLHAAPEKISIRLITQQINNITELDATYRLHSDEEIFPFVYQSVMLVTGNSYVNPSLDCARQYPHVTCFNSAYPIHDLNRIPDQAEVAIQGYGLTFTDVALHLTEGRGGRFEPHNNELIYIPSGREPFLYPYSRNNLTMVPRCGMLPEEKYELLFFTDDYIAHIQARSQENKISFTKDIRPIIAKEIQYAYYRLAWREKNLTETEIIEKLDGDDQEKHFSIDDLFFPNKYISGTQLEDYHQYMVDHTRYIQEEADRGISESPLMLAVHACRACLLQMTKVYNFCGMDGKSQEYFDKHWFGNMNRLSFGPPTTNSKKIHALLKAGYIRSKFGTLPTVQFNTEGLQLTNGYYTKTFNYHIDGRIAKPNLAQGNHPLYSNLFKNGLAQELINDNYHTGSIAIHPDGRLAGKEKSMIYVYGTPTDGNVLDNDTLSRKSYNFGNTWAQKIANLVTIKYEKEYEHSSR</sequence>
<feature type="domain" description="FAD-dependent urate hydroxylase HpyO/Asp monooxygenase CreE-like FAD/NAD(P)-binding" evidence="1">
    <location>
        <begin position="54"/>
        <end position="220"/>
    </location>
</feature>
<dbReference type="AlphaFoldDB" id="A0A4U0H2V3"/>
<reference evidence="2 3" key="1">
    <citation type="submission" date="2019-04" db="EMBL/GenBank/DDBJ databases">
        <title>Sphingobacterium olei sp. nov., isolated from oil-contaminated soil.</title>
        <authorList>
            <person name="Liu B."/>
        </authorList>
    </citation>
    <scope>NUCLEOTIDE SEQUENCE [LARGE SCALE GENOMIC DNA]</scope>
    <source>
        <strain evidence="2 3">Y3L14</strain>
    </source>
</reference>
<dbReference type="Proteomes" id="UP000309872">
    <property type="component" value="Unassembled WGS sequence"/>
</dbReference>
<dbReference type="InterPro" id="IPR052189">
    <property type="entry name" value="L-asp_N-monooxygenase_NS-form"/>
</dbReference>
<protein>
    <submittedName>
        <fullName evidence="2">FAD/NAD(P)-binding protein</fullName>
    </submittedName>
</protein>
<dbReference type="Pfam" id="PF13454">
    <property type="entry name" value="NAD_binding_9"/>
    <property type="match status" value="1"/>
</dbReference>
<name>A0A4U0H2V3_9SPHI</name>
<dbReference type="OrthoDB" id="6309046at2"/>
<dbReference type="PANTHER" id="PTHR40254:SF1">
    <property type="entry name" value="BLR0577 PROTEIN"/>
    <property type="match status" value="1"/>
</dbReference>